<evidence type="ECO:0000313" key="2">
    <source>
        <dbReference type="EMBL" id="PON63587.1"/>
    </source>
</evidence>
<organism evidence="2 3">
    <name type="scientific">Parasponia andersonii</name>
    <name type="common">Sponia andersonii</name>
    <dbReference type="NCBI Taxonomy" id="3476"/>
    <lineage>
        <taxon>Eukaryota</taxon>
        <taxon>Viridiplantae</taxon>
        <taxon>Streptophyta</taxon>
        <taxon>Embryophyta</taxon>
        <taxon>Tracheophyta</taxon>
        <taxon>Spermatophyta</taxon>
        <taxon>Magnoliopsida</taxon>
        <taxon>eudicotyledons</taxon>
        <taxon>Gunneridae</taxon>
        <taxon>Pentapetalae</taxon>
        <taxon>rosids</taxon>
        <taxon>fabids</taxon>
        <taxon>Rosales</taxon>
        <taxon>Cannabaceae</taxon>
        <taxon>Parasponia</taxon>
    </lineage>
</organism>
<feature type="compositionally biased region" description="Polar residues" evidence="1">
    <location>
        <begin position="14"/>
        <end position="25"/>
    </location>
</feature>
<evidence type="ECO:0000256" key="1">
    <source>
        <dbReference type="SAM" id="MobiDB-lite"/>
    </source>
</evidence>
<accession>A0A2P5CRB5</accession>
<dbReference type="EMBL" id="JXTB01000103">
    <property type="protein sequence ID" value="PON63587.1"/>
    <property type="molecule type" value="Genomic_DNA"/>
</dbReference>
<sequence length="57" mass="6035">MSPTFKSSRGCFASTPTFYNSSSSRTSVGNILDHVDFILTGSAAQIRPKVAHRSSAG</sequence>
<evidence type="ECO:0000313" key="3">
    <source>
        <dbReference type="Proteomes" id="UP000237105"/>
    </source>
</evidence>
<name>A0A2P5CRB5_PARAD</name>
<dbReference type="AlphaFoldDB" id="A0A2P5CRB5"/>
<gene>
    <name evidence="2" type="ORF">PanWU01x14_130610</name>
</gene>
<dbReference type="Proteomes" id="UP000237105">
    <property type="component" value="Unassembled WGS sequence"/>
</dbReference>
<feature type="non-terminal residue" evidence="2">
    <location>
        <position position="57"/>
    </location>
</feature>
<feature type="region of interest" description="Disordered" evidence="1">
    <location>
        <begin position="1"/>
        <end position="25"/>
    </location>
</feature>
<keyword evidence="3" id="KW-1185">Reference proteome</keyword>
<comment type="caution">
    <text evidence="2">The sequence shown here is derived from an EMBL/GenBank/DDBJ whole genome shotgun (WGS) entry which is preliminary data.</text>
</comment>
<protein>
    <submittedName>
        <fullName evidence="2">Uncharacterized protein</fullName>
    </submittedName>
</protein>
<proteinExistence type="predicted"/>
<reference evidence="3" key="1">
    <citation type="submission" date="2016-06" db="EMBL/GenBank/DDBJ databases">
        <title>Parallel loss of symbiosis genes in relatives of nitrogen-fixing non-legume Parasponia.</title>
        <authorList>
            <person name="Van Velzen R."/>
            <person name="Holmer R."/>
            <person name="Bu F."/>
            <person name="Rutten L."/>
            <person name="Van Zeijl A."/>
            <person name="Liu W."/>
            <person name="Santuari L."/>
            <person name="Cao Q."/>
            <person name="Sharma T."/>
            <person name="Shen D."/>
            <person name="Roswanjaya Y."/>
            <person name="Wardhani T."/>
            <person name="Kalhor M.S."/>
            <person name="Jansen J."/>
            <person name="Van den Hoogen J."/>
            <person name="Gungor B."/>
            <person name="Hartog M."/>
            <person name="Hontelez J."/>
            <person name="Verver J."/>
            <person name="Yang W.-C."/>
            <person name="Schijlen E."/>
            <person name="Repin R."/>
            <person name="Schilthuizen M."/>
            <person name="Schranz E."/>
            <person name="Heidstra R."/>
            <person name="Miyata K."/>
            <person name="Fedorova E."/>
            <person name="Kohlen W."/>
            <person name="Bisseling T."/>
            <person name="Smit S."/>
            <person name="Geurts R."/>
        </authorList>
    </citation>
    <scope>NUCLEOTIDE SEQUENCE [LARGE SCALE GENOMIC DNA]</scope>
    <source>
        <strain evidence="3">cv. WU1-14</strain>
    </source>
</reference>